<dbReference type="AlphaFoldDB" id="A0A915KUQ2"/>
<organism evidence="1 2">
    <name type="scientific">Romanomermis culicivorax</name>
    <name type="common">Nematode worm</name>
    <dbReference type="NCBI Taxonomy" id="13658"/>
    <lineage>
        <taxon>Eukaryota</taxon>
        <taxon>Metazoa</taxon>
        <taxon>Ecdysozoa</taxon>
        <taxon>Nematoda</taxon>
        <taxon>Enoplea</taxon>
        <taxon>Dorylaimia</taxon>
        <taxon>Mermithida</taxon>
        <taxon>Mermithoidea</taxon>
        <taxon>Mermithidae</taxon>
        <taxon>Romanomermis</taxon>
    </lineage>
</organism>
<protein>
    <submittedName>
        <fullName evidence="2">Uncharacterized protein</fullName>
    </submittedName>
</protein>
<reference evidence="2" key="1">
    <citation type="submission" date="2022-11" db="UniProtKB">
        <authorList>
            <consortium name="WormBaseParasite"/>
        </authorList>
    </citation>
    <scope>IDENTIFICATION</scope>
</reference>
<accession>A0A915KUQ2</accession>
<evidence type="ECO:0000313" key="1">
    <source>
        <dbReference type="Proteomes" id="UP000887565"/>
    </source>
</evidence>
<proteinExistence type="predicted"/>
<name>A0A915KUQ2_ROMCU</name>
<keyword evidence="1" id="KW-1185">Reference proteome</keyword>
<evidence type="ECO:0000313" key="2">
    <source>
        <dbReference type="WBParaSite" id="nRc.2.0.1.t42656-RA"/>
    </source>
</evidence>
<sequence length="83" mass="9233">MIGIYYLPPTTRDVASADKNNSSPGPILSAGLFKPTHTNLHKHGLKINTKLSPVPNVQARLVFLRDDQLDEQKAPKICNKRLE</sequence>
<dbReference type="WBParaSite" id="nRc.2.0.1.t42656-RA">
    <property type="protein sequence ID" value="nRc.2.0.1.t42656-RA"/>
    <property type="gene ID" value="nRc.2.0.1.g42656"/>
</dbReference>
<dbReference type="Proteomes" id="UP000887565">
    <property type="component" value="Unplaced"/>
</dbReference>